<feature type="region of interest" description="Disordered" evidence="1">
    <location>
        <begin position="204"/>
        <end position="234"/>
    </location>
</feature>
<keyword evidence="4" id="KW-1185">Reference proteome</keyword>
<evidence type="ECO:0000256" key="2">
    <source>
        <dbReference type="SAM" id="SignalP"/>
    </source>
</evidence>
<feature type="signal peptide" evidence="2">
    <location>
        <begin position="1"/>
        <end position="20"/>
    </location>
</feature>
<evidence type="ECO:0000313" key="4">
    <source>
        <dbReference type="Proteomes" id="UP001307849"/>
    </source>
</evidence>
<dbReference type="Proteomes" id="UP001307849">
    <property type="component" value="Unassembled WGS sequence"/>
</dbReference>
<organism evidence="3 4">
    <name type="scientific">Arthrobotrys conoides</name>
    <dbReference type="NCBI Taxonomy" id="74498"/>
    <lineage>
        <taxon>Eukaryota</taxon>
        <taxon>Fungi</taxon>
        <taxon>Dikarya</taxon>
        <taxon>Ascomycota</taxon>
        <taxon>Pezizomycotina</taxon>
        <taxon>Orbiliomycetes</taxon>
        <taxon>Orbiliales</taxon>
        <taxon>Orbiliaceae</taxon>
        <taxon>Arthrobotrys</taxon>
    </lineage>
</organism>
<protein>
    <submittedName>
        <fullName evidence="3">Uncharacterized protein</fullName>
    </submittedName>
</protein>
<proteinExistence type="predicted"/>
<gene>
    <name evidence="3" type="ORF">TWF506_011143</name>
</gene>
<feature type="compositionally biased region" description="Basic and acidic residues" evidence="1">
    <location>
        <begin position="276"/>
        <end position="285"/>
    </location>
</feature>
<name>A0AAN8RVB8_9PEZI</name>
<accession>A0AAN8RVB8</accession>
<reference evidence="3 4" key="1">
    <citation type="submission" date="2019-10" db="EMBL/GenBank/DDBJ databases">
        <authorList>
            <person name="Palmer J.M."/>
        </authorList>
    </citation>
    <scope>NUCLEOTIDE SEQUENCE [LARGE SCALE GENOMIC DNA]</scope>
    <source>
        <strain evidence="3 4">TWF506</strain>
    </source>
</reference>
<keyword evidence="2" id="KW-0732">Signal</keyword>
<comment type="caution">
    <text evidence="3">The sequence shown here is derived from an EMBL/GenBank/DDBJ whole genome shotgun (WGS) entry which is preliminary data.</text>
</comment>
<dbReference type="AlphaFoldDB" id="A0AAN8RVB8"/>
<feature type="chain" id="PRO_5042893600" evidence="2">
    <location>
        <begin position="21"/>
        <end position="450"/>
    </location>
</feature>
<feature type="region of interest" description="Disordered" evidence="1">
    <location>
        <begin position="266"/>
        <end position="294"/>
    </location>
</feature>
<evidence type="ECO:0000256" key="1">
    <source>
        <dbReference type="SAM" id="MobiDB-lite"/>
    </source>
</evidence>
<evidence type="ECO:0000313" key="3">
    <source>
        <dbReference type="EMBL" id="KAK6506224.1"/>
    </source>
</evidence>
<sequence length="450" mass="51485">MQQHILLSIPIFLVLVQTNARKLEAVSLRLEDFNTATNEWNTKLLSPVAWYDRIDEEESNDPKDRAFLTGRYGDVYDCSNNVVPDGAFLSIIGYDRRNINPDLRERLNRLEIHRVQDCEDDEPIEMSLELEGGWGGGEVGLEGETEPPNQQNQNFWVRYNNDPENTETELNGDEMEEERIYDPIEEEQPQNDDDSFRWISPEEAGFKKLRKRQAPPGSDEYEDGGDDDFVGGQPATNQAQIQNLPGMNFNTPQPNANQNRRPNIANLESLTPDSGSPREELDFGNRFDNPNQQNPMAFRRLTSDFETGFGDGEGLRPGDPLYWDPMDTPESEDENEVIRFPQVAQRRGNQFPIQFPQNNAPTENIQLPVIPDLTIQDLLANARAAAPRDTEEWLLEHEGHNNEPPLLHNVPPSHSDVKILFAEIWPEYQLGSNTSFRFVFDPYVLHDVII</sequence>
<feature type="compositionally biased region" description="Acidic residues" evidence="1">
    <location>
        <begin position="219"/>
        <end position="229"/>
    </location>
</feature>
<feature type="region of interest" description="Disordered" evidence="1">
    <location>
        <begin position="130"/>
        <end position="156"/>
    </location>
</feature>
<dbReference type="EMBL" id="JAVHJM010000009">
    <property type="protein sequence ID" value="KAK6506224.1"/>
    <property type="molecule type" value="Genomic_DNA"/>
</dbReference>